<evidence type="ECO:0000313" key="1">
    <source>
        <dbReference type="EMBL" id="BBU22143.1"/>
    </source>
</evidence>
<dbReference type="EMBL" id="AP022314">
    <property type="protein sequence ID" value="BBU22143.1"/>
    <property type="molecule type" value="Genomic_DNA"/>
</dbReference>
<protein>
    <submittedName>
        <fullName evidence="1">Uncharacterized protein</fullName>
    </submittedName>
</protein>
<organism evidence="1 2">
    <name type="scientific">Mycobacterium xenopi</name>
    <dbReference type="NCBI Taxonomy" id="1789"/>
    <lineage>
        <taxon>Bacteria</taxon>
        <taxon>Bacillati</taxon>
        <taxon>Actinomycetota</taxon>
        <taxon>Actinomycetes</taxon>
        <taxon>Mycobacteriales</taxon>
        <taxon>Mycobacteriaceae</taxon>
        <taxon>Mycobacterium</taxon>
    </lineage>
</organism>
<reference evidence="1 2" key="1">
    <citation type="submission" date="2019-12" db="EMBL/GenBank/DDBJ databases">
        <title>Complete genome sequence of Mycolicibacterium xenopi str. JCM15661T.</title>
        <authorList>
            <person name="Yoshida M."/>
            <person name="Fukano H."/>
            <person name="Asakura T."/>
            <person name="Hoshino Y."/>
        </authorList>
    </citation>
    <scope>NUCLEOTIDE SEQUENCE [LARGE SCALE GENOMIC DNA]</scope>
    <source>
        <strain evidence="1 2">JCM 15661T</strain>
    </source>
</reference>
<accession>A0AAD1GZP8</accession>
<name>A0AAD1GZP8_MYCXE</name>
<dbReference type="KEGG" id="mxe:MYXE_19330"/>
<dbReference type="Proteomes" id="UP000464624">
    <property type="component" value="Chromosome"/>
</dbReference>
<sequence>MDADSSLAQEIRARHDMEILCVKSANVVICSLTVSIHHKQSVRFKCVR</sequence>
<dbReference type="AlphaFoldDB" id="A0AAD1GZP8"/>
<evidence type="ECO:0000313" key="2">
    <source>
        <dbReference type="Proteomes" id="UP000464624"/>
    </source>
</evidence>
<proteinExistence type="predicted"/>
<gene>
    <name evidence="1" type="ORF">MYXE_19330</name>
</gene>